<keyword evidence="3 5" id="KW-0819">tRNA processing</keyword>
<dbReference type="GO" id="GO:1990481">
    <property type="term" value="P:mRNA pseudouridine synthesis"/>
    <property type="evidence" value="ECO:0007669"/>
    <property type="project" value="TreeGrafter"/>
</dbReference>
<comment type="function">
    <text evidence="5">Responsible for synthesis of pseudouridine from uracil-55 in the psi GC loop of transfer RNAs.</text>
</comment>
<dbReference type="InterPro" id="IPR002501">
    <property type="entry name" value="PsdUridine_synth_N"/>
</dbReference>
<dbReference type="PANTHER" id="PTHR13767">
    <property type="entry name" value="TRNA-PSEUDOURIDINE SYNTHASE"/>
    <property type="match status" value="1"/>
</dbReference>
<gene>
    <name evidence="5 8" type="primary">truB</name>
    <name evidence="8" type="ORF">H9L01_08200</name>
</gene>
<dbReference type="HAMAP" id="MF_01080">
    <property type="entry name" value="TruB_bact"/>
    <property type="match status" value="1"/>
</dbReference>
<dbReference type="Pfam" id="PF01509">
    <property type="entry name" value="TruB_N"/>
    <property type="match status" value="1"/>
</dbReference>
<evidence type="ECO:0000313" key="8">
    <source>
        <dbReference type="EMBL" id="QNN60346.1"/>
    </source>
</evidence>
<evidence type="ECO:0000256" key="4">
    <source>
        <dbReference type="ARBA" id="ARBA00023235"/>
    </source>
</evidence>
<dbReference type="GO" id="GO:0160148">
    <property type="term" value="F:tRNA pseudouridine(55) synthase activity"/>
    <property type="evidence" value="ECO:0007669"/>
    <property type="project" value="UniProtKB-EC"/>
</dbReference>
<evidence type="ECO:0000256" key="2">
    <source>
        <dbReference type="ARBA" id="ARBA00005642"/>
    </source>
</evidence>
<evidence type="ECO:0000256" key="5">
    <source>
        <dbReference type="HAMAP-Rule" id="MF_01080"/>
    </source>
</evidence>
<feature type="domain" description="tRNA pseudouridylate synthase B C-terminal" evidence="7">
    <location>
        <begin position="171"/>
        <end position="228"/>
    </location>
</feature>
<evidence type="ECO:0000259" key="7">
    <source>
        <dbReference type="Pfam" id="PF16198"/>
    </source>
</evidence>
<dbReference type="CDD" id="cd02573">
    <property type="entry name" value="PseudoU_synth_EcTruB"/>
    <property type="match status" value="1"/>
</dbReference>
<dbReference type="EC" id="5.4.99.25" evidence="5"/>
<dbReference type="PANTHER" id="PTHR13767:SF2">
    <property type="entry name" value="PSEUDOURIDYLATE SYNTHASE TRUB1"/>
    <property type="match status" value="1"/>
</dbReference>
<dbReference type="EMBL" id="CP060715">
    <property type="protein sequence ID" value="QNN60346.1"/>
    <property type="molecule type" value="Genomic_DNA"/>
</dbReference>
<name>A0A7G9RXM1_9FIRM</name>
<keyword evidence="4 5" id="KW-0413">Isomerase</keyword>
<dbReference type="RefSeq" id="WP_187533476.1">
    <property type="nucleotide sequence ID" value="NZ_CBCSHU010000007.1"/>
</dbReference>
<proteinExistence type="inferred from homology"/>
<accession>A0A7G9RXM1</accession>
<reference evidence="8 9" key="1">
    <citation type="submission" date="2020-08" db="EMBL/GenBank/DDBJ databases">
        <title>Genome sequence of Erysipelothrix inopinata DSM 15511T.</title>
        <authorList>
            <person name="Hyun D.-W."/>
            <person name="Bae J.-W."/>
        </authorList>
    </citation>
    <scope>NUCLEOTIDE SEQUENCE [LARGE SCALE GENOMIC DNA]</scope>
    <source>
        <strain evidence="8 9">DSM 15511</strain>
    </source>
</reference>
<evidence type="ECO:0000256" key="1">
    <source>
        <dbReference type="ARBA" id="ARBA00000385"/>
    </source>
</evidence>
<evidence type="ECO:0000256" key="3">
    <source>
        <dbReference type="ARBA" id="ARBA00022694"/>
    </source>
</evidence>
<feature type="domain" description="Pseudouridine synthase II N-terminal" evidence="6">
    <location>
        <begin position="25"/>
        <end position="170"/>
    </location>
</feature>
<dbReference type="InterPro" id="IPR014780">
    <property type="entry name" value="tRNA_psdUridine_synth_TruB"/>
</dbReference>
<dbReference type="Pfam" id="PF16198">
    <property type="entry name" value="TruB_C_2"/>
    <property type="match status" value="1"/>
</dbReference>
<keyword evidence="9" id="KW-1185">Reference proteome</keyword>
<evidence type="ECO:0000313" key="9">
    <source>
        <dbReference type="Proteomes" id="UP000515928"/>
    </source>
</evidence>
<dbReference type="NCBIfam" id="TIGR00431">
    <property type="entry name" value="TruB"/>
    <property type="match status" value="1"/>
</dbReference>
<dbReference type="KEGG" id="eio:H9L01_08200"/>
<dbReference type="InterPro" id="IPR020103">
    <property type="entry name" value="PsdUridine_synth_cat_dom_sf"/>
</dbReference>
<evidence type="ECO:0000259" key="6">
    <source>
        <dbReference type="Pfam" id="PF01509"/>
    </source>
</evidence>
<feature type="active site" description="Nucleophile" evidence="5">
    <location>
        <position position="37"/>
    </location>
</feature>
<comment type="similarity">
    <text evidence="2 5">Belongs to the pseudouridine synthase TruB family. Type 1 subfamily.</text>
</comment>
<dbReference type="SUPFAM" id="SSF55120">
    <property type="entry name" value="Pseudouridine synthase"/>
    <property type="match status" value="1"/>
</dbReference>
<sequence length="277" mass="31380">MKGLLCINKPQDMTSFDVVAKVRRIMNAKVGHAGTLDPMATGLLIIAVNQATKALPYLGLEDKVYHGKCQMGQKTSTGDIWGDVIEEKPVQPFTEAQILEVFQSLTGPLNQRVPKVSAKKVDGKRSYDYVFENKEVKQLYTDIEIYKIELLSFDENTIEFLAHVSNGTYIRTLCEDIAEKLNNLGSMSYLERTRVGNLTLDDAISIDEIQPDTKLWNVKDSIALPKIINDKLEDYVKNGKRLKLNTPHDQVLVDAGEYYAVYQREKDETFKSVRGLW</sequence>
<dbReference type="AlphaFoldDB" id="A0A7G9RXM1"/>
<comment type="catalytic activity">
    <reaction evidence="1 5">
        <text>uridine(55) in tRNA = pseudouridine(55) in tRNA</text>
        <dbReference type="Rhea" id="RHEA:42532"/>
        <dbReference type="Rhea" id="RHEA-COMP:10101"/>
        <dbReference type="Rhea" id="RHEA-COMP:10102"/>
        <dbReference type="ChEBI" id="CHEBI:65314"/>
        <dbReference type="ChEBI" id="CHEBI:65315"/>
        <dbReference type="EC" id="5.4.99.25"/>
    </reaction>
</comment>
<dbReference type="GO" id="GO:0031119">
    <property type="term" value="P:tRNA pseudouridine synthesis"/>
    <property type="evidence" value="ECO:0007669"/>
    <property type="project" value="UniProtKB-UniRule"/>
</dbReference>
<dbReference type="InterPro" id="IPR032819">
    <property type="entry name" value="TruB_C"/>
</dbReference>
<dbReference type="GO" id="GO:0003723">
    <property type="term" value="F:RNA binding"/>
    <property type="evidence" value="ECO:0007669"/>
    <property type="project" value="InterPro"/>
</dbReference>
<organism evidence="8 9">
    <name type="scientific">Erysipelothrix inopinata</name>
    <dbReference type="NCBI Taxonomy" id="225084"/>
    <lineage>
        <taxon>Bacteria</taxon>
        <taxon>Bacillati</taxon>
        <taxon>Bacillota</taxon>
        <taxon>Erysipelotrichia</taxon>
        <taxon>Erysipelotrichales</taxon>
        <taxon>Erysipelotrichaceae</taxon>
        <taxon>Erysipelothrix</taxon>
    </lineage>
</organism>
<dbReference type="Gene3D" id="3.30.2350.10">
    <property type="entry name" value="Pseudouridine synthase"/>
    <property type="match status" value="1"/>
</dbReference>
<dbReference type="Proteomes" id="UP000515928">
    <property type="component" value="Chromosome"/>
</dbReference>
<protein>
    <recommendedName>
        <fullName evidence="5">tRNA pseudouridine synthase B</fullName>
        <ecNumber evidence="5">5.4.99.25</ecNumber>
    </recommendedName>
    <alternativeName>
        <fullName evidence="5">tRNA pseudouridine(55) synthase</fullName>
        <shortName evidence="5">Psi55 synthase</shortName>
    </alternativeName>
    <alternativeName>
        <fullName evidence="5">tRNA pseudouridylate synthase</fullName>
    </alternativeName>
    <alternativeName>
        <fullName evidence="5">tRNA-uridine isomerase</fullName>
    </alternativeName>
</protein>